<gene>
    <name evidence="1" type="ORF">HK099_003969</name>
</gene>
<dbReference type="Proteomes" id="UP001211065">
    <property type="component" value="Unassembled WGS sequence"/>
</dbReference>
<dbReference type="EMBL" id="JADGJW010000027">
    <property type="protein sequence ID" value="KAJ3226857.1"/>
    <property type="molecule type" value="Genomic_DNA"/>
</dbReference>
<dbReference type="AlphaFoldDB" id="A0AAD5U878"/>
<protein>
    <submittedName>
        <fullName evidence="1">Uncharacterized protein</fullName>
    </submittedName>
</protein>
<proteinExistence type="predicted"/>
<sequence>MFLVSSTIKKRKPSFCELELVEIFEKGTTTSQEDMYSSEFGAGNPTTLNVNRAHSENFLQSNVINNHTKKNSSRFSLLDPFKQVDFNSTSLFDTITDNSPKTMTLPLSKINKNADINSILEDKPPKLISISTLDYSTSINNIPIPVNLISQIETELFNEEFQFKRGHNYFYESDTGFVGIEGKVWLGTCWPENLEILEIFKNVSILHRPFEISEEIKSFTTFSSTSPSSGSLKFKSQLSKQNKSQPVNRNTNKYNSNFNFKFLINEKPIRIEVLTYFQKNLNLLNSVKSKTYGGKFLIDVGGNMYKIVKENKNEAEDKLIYFCNWKDRRDNLKCLGLCW</sequence>
<comment type="caution">
    <text evidence="1">The sequence shown here is derived from an EMBL/GenBank/DDBJ whole genome shotgun (WGS) entry which is preliminary data.</text>
</comment>
<organism evidence="1 2">
    <name type="scientific">Clydaea vesicula</name>
    <dbReference type="NCBI Taxonomy" id="447962"/>
    <lineage>
        <taxon>Eukaryota</taxon>
        <taxon>Fungi</taxon>
        <taxon>Fungi incertae sedis</taxon>
        <taxon>Chytridiomycota</taxon>
        <taxon>Chytridiomycota incertae sedis</taxon>
        <taxon>Chytridiomycetes</taxon>
        <taxon>Lobulomycetales</taxon>
        <taxon>Lobulomycetaceae</taxon>
        <taxon>Clydaea</taxon>
    </lineage>
</organism>
<evidence type="ECO:0000313" key="1">
    <source>
        <dbReference type="EMBL" id="KAJ3226857.1"/>
    </source>
</evidence>
<name>A0AAD5U878_9FUNG</name>
<accession>A0AAD5U878</accession>
<evidence type="ECO:0000313" key="2">
    <source>
        <dbReference type="Proteomes" id="UP001211065"/>
    </source>
</evidence>
<keyword evidence="2" id="KW-1185">Reference proteome</keyword>
<reference evidence="1" key="1">
    <citation type="submission" date="2020-05" db="EMBL/GenBank/DDBJ databases">
        <title>Phylogenomic resolution of chytrid fungi.</title>
        <authorList>
            <person name="Stajich J.E."/>
            <person name="Amses K."/>
            <person name="Simmons R."/>
            <person name="Seto K."/>
            <person name="Myers J."/>
            <person name="Bonds A."/>
            <person name="Quandt C.A."/>
            <person name="Barry K."/>
            <person name="Liu P."/>
            <person name="Grigoriev I."/>
            <person name="Longcore J.E."/>
            <person name="James T.Y."/>
        </authorList>
    </citation>
    <scope>NUCLEOTIDE SEQUENCE</scope>
    <source>
        <strain evidence="1">JEL0476</strain>
    </source>
</reference>